<evidence type="ECO:0000256" key="1">
    <source>
        <dbReference type="SAM" id="SignalP"/>
    </source>
</evidence>
<keyword evidence="1" id="KW-0732">Signal</keyword>
<proteinExistence type="predicted"/>
<comment type="caution">
    <text evidence="2">The sequence shown here is derived from an EMBL/GenBank/DDBJ whole genome shotgun (WGS) entry which is preliminary data.</text>
</comment>
<feature type="signal peptide" evidence="1">
    <location>
        <begin position="1"/>
        <end position="26"/>
    </location>
</feature>
<evidence type="ECO:0000313" key="3">
    <source>
        <dbReference type="Proteomes" id="UP000233524"/>
    </source>
</evidence>
<keyword evidence="3" id="KW-1185">Reference proteome</keyword>
<dbReference type="AlphaFoldDB" id="A0A2N3MZY6"/>
<dbReference type="InParanoid" id="A0A2N3MZY6"/>
<feature type="chain" id="PRO_5014917355" description="Ig-like domain-containing protein" evidence="1">
    <location>
        <begin position="27"/>
        <end position="141"/>
    </location>
</feature>
<sequence>MARSPSTSKTLRLLLTLLALFQLSLSTPITQTQAEPTPTRPRAANAPPQSTSMFWLDYTKSYDPLAPDPTKPARAENAEDPDFVFAQTTYYTCITRGTKEHCGWHAPILWVAEAGGERRSRRVDWGMWGIAAVAVGVVMLV</sequence>
<evidence type="ECO:0008006" key="4">
    <source>
        <dbReference type="Google" id="ProtNLM"/>
    </source>
</evidence>
<organism evidence="2 3">
    <name type="scientific">Lomentospora prolificans</name>
    <dbReference type="NCBI Taxonomy" id="41688"/>
    <lineage>
        <taxon>Eukaryota</taxon>
        <taxon>Fungi</taxon>
        <taxon>Dikarya</taxon>
        <taxon>Ascomycota</taxon>
        <taxon>Pezizomycotina</taxon>
        <taxon>Sordariomycetes</taxon>
        <taxon>Hypocreomycetidae</taxon>
        <taxon>Microascales</taxon>
        <taxon>Microascaceae</taxon>
        <taxon>Lomentospora</taxon>
    </lineage>
</organism>
<dbReference type="VEuPathDB" id="FungiDB:jhhlp_007567"/>
<gene>
    <name evidence="2" type="ORF">jhhlp_007567</name>
</gene>
<accession>A0A2N3MZY6</accession>
<protein>
    <recommendedName>
        <fullName evidence="4">Ig-like domain-containing protein</fullName>
    </recommendedName>
</protein>
<reference evidence="2 3" key="1">
    <citation type="journal article" date="2017" name="G3 (Bethesda)">
        <title>First Draft Genome Sequence of the Pathogenic Fungus Lomentospora prolificans (Formerly Scedosporium prolificans).</title>
        <authorList>
            <person name="Luo R."/>
            <person name="Zimin A."/>
            <person name="Workman R."/>
            <person name="Fan Y."/>
            <person name="Pertea G."/>
            <person name="Grossman N."/>
            <person name="Wear M.P."/>
            <person name="Jia B."/>
            <person name="Miller H."/>
            <person name="Casadevall A."/>
            <person name="Timp W."/>
            <person name="Zhang S.X."/>
            <person name="Salzberg S.L."/>
        </authorList>
    </citation>
    <scope>NUCLEOTIDE SEQUENCE [LARGE SCALE GENOMIC DNA]</scope>
    <source>
        <strain evidence="2 3">JHH-5317</strain>
    </source>
</reference>
<dbReference type="EMBL" id="NLAX01001139">
    <property type="protein sequence ID" value="PKS05738.1"/>
    <property type="molecule type" value="Genomic_DNA"/>
</dbReference>
<name>A0A2N3MZY6_9PEZI</name>
<evidence type="ECO:0000313" key="2">
    <source>
        <dbReference type="EMBL" id="PKS05738.1"/>
    </source>
</evidence>
<dbReference type="OrthoDB" id="3542181at2759"/>
<dbReference type="Proteomes" id="UP000233524">
    <property type="component" value="Unassembled WGS sequence"/>
</dbReference>